<evidence type="ECO:0000313" key="8">
    <source>
        <dbReference type="Proteomes" id="UP001189429"/>
    </source>
</evidence>
<evidence type="ECO:0000256" key="3">
    <source>
        <dbReference type="ARBA" id="ARBA00022692"/>
    </source>
</evidence>
<dbReference type="InterPro" id="IPR050291">
    <property type="entry name" value="CDF_Transporter"/>
</dbReference>
<dbReference type="SUPFAM" id="SSF161111">
    <property type="entry name" value="Cation efflux protein transmembrane domain-like"/>
    <property type="match status" value="1"/>
</dbReference>
<evidence type="ECO:0000256" key="4">
    <source>
        <dbReference type="ARBA" id="ARBA00022989"/>
    </source>
</evidence>
<dbReference type="Pfam" id="PF01545">
    <property type="entry name" value="Cation_efflux"/>
    <property type="match status" value="1"/>
</dbReference>
<feature type="non-terminal residue" evidence="7">
    <location>
        <position position="128"/>
    </location>
</feature>
<feature type="domain" description="Cation efflux protein transmembrane" evidence="6">
    <location>
        <begin position="10"/>
        <end position="77"/>
    </location>
</feature>
<name>A0ABN9S9F9_9DINO</name>
<comment type="caution">
    <text evidence="7">The sequence shown here is derived from an EMBL/GenBank/DDBJ whole genome shotgun (WGS) entry which is preliminary data.</text>
</comment>
<reference evidence="7" key="1">
    <citation type="submission" date="2023-10" db="EMBL/GenBank/DDBJ databases">
        <authorList>
            <person name="Chen Y."/>
            <person name="Shah S."/>
            <person name="Dougan E. K."/>
            <person name="Thang M."/>
            <person name="Chan C."/>
        </authorList>
    </citation>
    <scope>NUCLEOTIDE SEQUENCE [LARGE SCALE GENOMIC DNA]</scope>
</reference>
<keyword evidence="2" id="KW-0813">Transport</keyword>
<keyword evidence="5" id="KW-0472">Membrane</keyword>
<keyword evidence="4" id="KW-1133">Transmembrane helix</keyword>
<comment type="subcellular location">
    <subcellularLocation>
        <location evidence="1">Membrane</location>
        <topology evidence="1">Multi-pass membrane protein</topology>
    </subcellularLocation>
</comment>
<dbReference type="EMBL" id="CAUYUJ010009302">
    <property type="protein sequence ID" value="CAK0826381.1"/>
    <property type="molecule type" value="Genomic_DNA"/>
</dbReference>
<sequence length="128" mass="14004">VWRIAKVEYDRTSNVSLEALALDNFNDILSNASALLFAGLTCIKQETWWMDPVGGILISCYIIRSWWCTAAEQGVQLIGVKAAAEPASSRTTGGRLLLAGARGCRLERCRACPSRPLAGRCTDVEEEE</sequence>
<dbReference type="Gene3D" id="1.20.1510.10">
    <property type="entry name" value="Cation efflux protein transmembrane domain"/>
    <property type="match status" value="1"/>
</dbReference>
<gene>
    <name evidence="7" type="ORF">PCOR1329_LOCUS26246</name>
</gene>
<dbReference type="PANTHER" id="PTHR43840:SF52">
    <property type="entry name" value="CATION EFFLUX FAMILY PROTEIN"/>
    <property type="match status" value="1"/>
</dbReference>
<dbReference type="InterPro" id="IPR027469">
    <property type="entry name" value="Cation_efflux_TMD_sf"/>
</dbReference>
<evidence type="ECO:0000256" key="5">
    <source>
        <dbReference type="ARBA" id="ARBA00023136"/>
    </source>
</evidence>
<dbReference type="PANTHER" id="PTHR43840">
    <property type="entry name" value="MITOCHONDRIAL METAL TRANSPORTER 1-RELATED"/>
    <property type="match status" value="1"/>
</dbReference>
<dbReference type="InterPro" id="IPR058533">
    <property type="entry name" value="Cation_efflux_TM"/>
</dbReference>
<organism evidence="7 8">
    <name type="scientific">Prorocentrum cordatum</name>
    <dbReference type="NCBI Taxonomy" id="2364126"/>
    <lineage>
        <taxon>Eukaryota</taxon>
        <taxon>Sar</taxon>
        <taxon>Alveolata</taxon>
        <taxon>Dinophyceae</taxon>
        <taxon>Prorocentrales</taxon>
        <taxon>Prorocentraceae</taxon>
        <taxon>Prorocentrum</taxon>
    </lineage>
</organism>
<protein>
    <recommendedName>
        <fullName evidence="6">Cation efflux protein transmembrane domain-containing protein</fullName>
    </recommendedName>
</protein>
<keyword evidence="3" id="KW-0812">Transmembrane</keyword>
<dbReference type="Proteomes" id="UP001189429">
    <property type="component" value="Unassembled WGS sequence"/>
</dbReference>
<feature type="non-terminal residue" evidence="7">
    <location>
        <position position="1"/>
    </location>
</feature>
<keyword evidence="8" id="KW-1185">Reference proteome</keyword>
<accession>A0ABN9S9F9</accession>
<evidence type="ECO:0000313" key="7">
    <source>
        <dbReference type="EMBL" id="CAK0826381.1"/>
    </source>
</evidence>
<evidence type="ECO:0000256" key="2">
    <source>
        <dbReference type="ARBA" id="ARBA00022448"/>
    </source>
</evidence>
<evidence type="ECO:0000256" key="1">
    <source>
        <dbReference type="ARBA" id="ARBA00004141"/>
    </source>
</evidence>
<evidence type="ECO:0000259" key="6">
    <source>
        <dbReference type="Pfam" id="PF01545"/>
    </source>
</evidence>
<proteinExistence type="predicted"/>